<organism evidence="1 2">
    <name type="scientific">Gemella morbillorum</name>
    <dbReference type="NCBI Taxonomy" id="29391"/>
    <lineage>
        <taxon>Bacteria</taxon>
        <taxon>Bacillati</taxon>
        <taxon>Bacillota</taxon>
        <taxon>Bacilli</taxon>
        <taxon>Bacillales</taxon>
        <taxon>Gemellaceae</taxon>
        <taxon>Gemella</taxon>
    </lineage>
</organism>
<evidence type="ECO:0000313" key="1">
    <source>
        <dbReference type="EMBL" id="QGS08756.1"/>
    </source>
</evidence>
<dbReference type="Proteomes" id="UP000425411">
    <property type="component" value="Chromosome"/>
</dbReference>
<dbReference type="EMBL" id="CP046314">
    <property type="protein sequence ID" value="QGS08756.1"/>
    <property type="molecule type" value="Genomic_DNA"/>
</dbReference>
<keyword evidence="2" id="KW-1185">Reference proteome</keyword>
<name>A0AAP9KSS4_9BACL</name>
<dbReference type="AlphaFoldDB" id="A0AAP9KSS4"/>
<gene>
    <name evidence="1" type="ORF">FOC49_02110</name>
</gene>
<accession>A0AAP9KSS4</accession>
<reference evidence="1 2" key="1">
    <citation type="submission" date="2019-11" db="EMBL/GenBank/DDBJ databases">
        <title>FDA dAtabase for Regulatory Grade micrObial Sequences (FDA-ARGOS): Supporting development and validation of Infectious Disease Dx tests.</title>
        <authorList>
            <person name="Turner S."/>
            <person name="Byrd R."/>
            <person name="Tallon L."/>
            <person name="Sadzewicz L."/>
            <person name="Vavikolanu K."/>
            <person name="Mehta A."/>
            <person name="Aluvathingal J."/>
            <person name="Nadendla S."/>
            <person name="Myers T."/>
            <person name="Yan Y."/>
            <person name="Sichtig H."/>
        </authorList>
    </citation>
    <scope>NUCLEOTIDE SEQUENCE [LARGE SCALE GENOMIC DNA]</scope>
    <source>
        <strain evidence="1 2">FDAARGOS_741</strain>
    </source>
</reference>
<proteinExistence type="predicted"/>
<protein>
    <submittedName>
        <fullName evidence="1">Uncharacterized protein</fullName>
    </submittedName>
</protein>
<evidence type="ECO:0000313" key="2">
    <source>
        <dbReference type="Proteomes" id="UP000425411"/>
    </source>
</evidence>
<sequence length="114" mass="13546">MIGGLFLNTLIGMLVQKNYKDNTFYEITNRHIRAGQAMCYAYFKEEKTAPVHNVLNYRIVQNPLLKLANIYVLRINCGSEFLKIYAEKDDITELEYILKEILKDNLKYRRYKDE</sequence>